<dbReference type="EMBL" id="CASHTH010001528">
    <property type="protein sequence ID" value="CAI8016412.1"/>
    <property type="molecule type" value="Genomic_DNA"/>
</dbReference>
<dbReference type="InterPro" id="IPR041667">
    <property type="entry name" value="Cupin_8"/>
</dbReference>
<sequence>MTLTKGFFYYSSGDIELLEIDSFFTKDSLLDVMFGDFELGQVNFWFGGRNVTAYTHYDTSHNLHTIIRGRKKFLLFPPSAHKHLKLYPSLHTFYRQVQVDILNLTQAQFRELLFETPFPRSRANTRRDTVHPSILVPLCSDPGAYHLTQRLEPE</sequence>
<comment type="caution">
    <text evidence="2">The sequence shown here is derived from an EMBL/GenBank/DDBJ whole genome shotgun (WGS) entry which is preliminary data.</text>
</comment>
<feature type="domain" description="Cupin-like" evidence="1">
    <location>
        <begin position="39"/>
        <end position="112"/>
    </location>
</feature>
<keyword evidence="3" id="KW-1185">Reference proteome</keyword>
<evidence type="ECO:0000313" key="3">
    <source>
        <dbReference type="Proteomes" id="UP001174909"/>
    </source>
</evidence>
<organism evidence="2 3">
    <name type="scientific">Geodia barretti</name>
    <name type="common">Barrett's horny sponge</name>
    <dbReference type="NCBI Taxonomy" id="519541"/>
    <lineage>
        <taxon>Eukaryota</taxon>
        <taxon>Metazoa</taxon>
        <taxon>Porifera</taxon>
        <taxon>Demospongiae</taxon>
        <taxon>Heteroscleromorpha</taxon>
        <taxon>Tetractinellida</taxon>
        <taxon>Astrophorina</taxon>
        <taxon>Geodiidae</taxon>
        <taxon>Geodia</taxon>
    </lineage>
</organism>
<dbReference type="Gene3D" id="2.60.120.10">
    <property type="entry name" value="Jelly Rolls"/>
    <property type="match status" value="1"/>
</dbReference>
<proteinExistence type="predicted"/>
<evidence type="ECO:0000313" key="2">
    <source>
        <dbReference type="EMBL" id="CAI8016412.1"/>
    </source>
</evidence>
<accession>A0AA35RU31</accession>
<dbReference type="Proteomes" id="UP001174909">
    <property type="component" value="Unassembled WGS sequence"/>
</dbReference>
<reference evidence="2" key="1">
    <citation type="submission" date="2023-03" db="EMBL/GenBank/DDBJ databases">
        <authorList>
            <person name="Steffen K."/>
            <person name="Cardenas P."/>
        </authorList>
    </citation>
    <scope>NUCLEOTIDE SEQUENCE</scope>
</reference>
<dbReference type="Pfam" id="PF13621">
    <property type="entry name" value="Cupin_8"/>
    <property type="match status" value="1"/>
</dbReference>
<evidence type="ECO:0000259" key="1">
    <source>
        <dbReference type="Pfam" id="PF13621"/>
    </source>
</evidence>
<dbReference type="PANTHER" id="PTHR12461:SF105">
    <property type="entry name" value="HYPOXIA-INDUCIBLE FACTOR 1-ALPHA INHIBITOR"/>
    <property type="match status" value="1"/>
</dbReference>
<name>A0AA35RU31_GEOBA</name>
<dbReference type="AlphaFoldDB" id="A0AA35RU31"/>
<dbReference type="PANTHER" id="PTHR12461">
    <property type="entry name" value="HYPOXIA-INDUCIBLE FACTOR 1 ALPHA INHIBITOR-RELATED"/>
    <property type="match status" value="1"/>
</dbReference>
<dbReference type="InterPro" id="IPR014710">
    <property type="entry name" value="RmlC-like_jellyroll"/>
</dbReference>
<gene>
    <name evidence="2" type="ORF">GBAR_LOCUS10066</name>
</gene>
<protein>
    <recommendedName>
        <fullName evidence="1">Cupin-like domain-containing protein</fullName>
    </recommendedName>
</protein>
<dbReference type="SUPFAM" id="SSF51197">
    <property type="entry name" value="Clavaminate synthase-like"/>
    <property type="match status" value="1"/>
</dbReference>